<dbReference type="InterPro" id="IPR035985">
    <property type="entry name" value="Ubiquitin-activating_enz"/>
</dbReference>
<dbReference type="Proteomes" id="UP001186944">
    <property type="component" value="Unassembled WGS sequence"/>
</dbReference>
<keyword evidence="4 5" id="KW-0833">Ubl conjugation pathway</keyword>
<comment type="similarity">
    <text evidence="2 5">Belongs to the ubiquitin-activating E1 family. ULA1 subfamily.</text>
</comment>
<dbReference type="PANTHER" id="PTHR10953">
    <property type="entry name" value="UBIQUITIN-ACTIVATING ENZYME E1"/>
    <property type="match status" value="1"/>
</dbReference>
<reference evidence="7" key="1">
    <citation type="submission" date="2019-08" db="EMBL/GenBank/DDBJ databases">
        <title>The improved chromosome-level genome for the pearl oyster Pinctada fucata martensii using PacBio sequencing and Hi-C.</title>
        <authorList>
            <person name="Zheng Z."/>
        </authorList>
    </citation>
    <scope>NUCLEOTIDE SEQUENCE</scope>
    <source>
        <strain evidence="7">ZZ-2019</strain>
        <tissue evidence="7">Adductor muscle</tissue>
    </source>
</reference>
<dbReference type="GO" id="GO:0045116">
    <property type="term" value="P:protein neddylation"/>
    <property type="evidence" value="ECO:0007669"/>
    <property type="project" value="UniProtKB-UniRule"/>
</dbReference>
<gene>
    <name evidence="7" type="ORF">FSP39_000802</name>
</gene>
<dbReference type="Pfam" id="PF00899">
    <property type="entry name" value="ThiF"/>
    <property type="match status" value="1"/>
</dbReference>
<accession>A0AA89BWK7</accession>
<dbReference type="InterPro" id="IPR045886">
    <property type="entry name" value="ThiF/MoeB/HesA"/>
</dbReference>
<comment type="caution">
    <text evidence="7">The sequence shown here is derived from an EMBL/GenBank/DDBJ whole genome shotgun (WGS) entry which is preliminary data.</text>
</comment>
<dbReference type="CDD" id="cd01493">
    <property type="entry name" value="APPBP1_RUB"/>
    <property type="match status" value="1"/>
</dbReference>
<protein>
    <recommendedName>
        <fullName evidence="3 5">NEDD8-activating enzyme E1 regulatory subunit</fullName>
    </recommendedName>
</protein>
<evidence type="ECO:0000259" key="6">
    <source>
        <dbReference type="Pfam" id="PF00899"/>
    </source>
</evidence>
<comment type="pathway">
    <text evidence="1 5">Protein modification; protein neddylation.</text>
</comment>
<evidence type="ECO:0000256" key="3">
    <source>
        <dbReference type="ARBA" id="ARBA00015407"/>
    </source>
</evidence>
<dbReference type="InterPro" id="IPR030667">
    <property type="entry name" value="APP-BP1"/>
</dbReference>
<dbReference type="SUPFAM" id="SSF69572">
    <property type="entry name" value="Activating enzymes of the ubiquitin-like proteins"/>
    <property type="match status" value="1"/>
</dbReference>
<organism evidence="7 8">
    <name type="scientific">Pinctada imbricata</name>
    <name type="common">Atlantic pearl-oyster</name>
    <name type="synonym">Pinctada martensii</name>
    <dbReference type="NCBI Taxonomy" id="66713"/>
    <lineage>
        <taxon>Eukaryota</taxon>
        <taxon>Metazoa</taxon>
        <taxon>Spiralia</taxon>
        <taxon>Lophotrochozoa</taxon>
        <taxon>Mollusca</taxon>
        <taxon>Bivalvia</taxon>
        <taxon>Autobranchia</taxon>
        <taxon>Pteriomorphia</taxon>
        <taxon>Pterioida</taxon>
        <taxon>Pterioidea</taxon>
        <taxon>Pteriidae</taxon>
        <taxon>Pinctada</taxon>
    </lineage>
</organism>
<evidence type="ECO:0000313" key="8">
    <source>
        <dbReference type="Proteomes" id="UP001186944"/>
    </source>
</evidence>
<proteinExistence type="inferred from homology"/>
<dbReference type="FunFam" id="3.40.50.720:FF:000187">
    <property type="entry name" value="NEDD8-activating enzyme E1 regulatory subunit"/>
    <property type="match status" value="1"/>
</dbReference>
<evidence type="ECO:0000256" key="4">
    <source>
        <dbReference type="ARBA" id="ARBA00022786"/>
    </source>
</evidence>
<evidence type="ECO:0000256" key="2">
    <source>
        <dbReference type="ARBA" id="ARBA00006868"/>
    </source>
</evidence>
<dbReference type="PIRSF" id="PIRSF039099">
    <property type="entry name" value="APP-BP1"/>
    <property type="match status" value="1"/>
</dbReference>
<dbReference type="InterPro" id="IPR000594">
    <property type="entry name" value="ThiF_NAD_FAD-bd"/>
</dbReference>
<dbReference type="GO" id="GO:0005737">
    <property type="term" value="C:cytoplasm"/>
    <property type="evidence" value="ECO:0007669"/>
    <property type="project" value="TreeGrafter"/>
</dbReference>
<dbReference type="EMBL" id="VSWD01000012">
    <property type="protein sequence ID" value="KAK3085260.1"/>
    <property type="molecule type" value="Genomic_DNA"/>
</dbReference>
<evidence type="ECO:0000256" key="1">
    <source>
        <dbReference type="ARBA" id="ARBA00005032"/>
    </source>
</evidence>
<feature type="domain" description="THIF-type NAD/FAD binding fold" evidence="6">
    <location>
        <begin position="13"/>
        <end position="539"/>
    </location>
</feature>
<evidence type="ECO:0000313" key="7">
    <source>
        <dbReference type="EMBL" id="KAK3085260.1"/>
    </source>
</evidence>
<dbReference type="PANTHER" id="PTHR10953:SF29">
    <property type="entry name" value="NEDD8-ACTIVATING ENZYME E1 REGULATORY SUBUNIT"/>
    <property type="match status" value="1"/>
</dbReference>
<dbReference type="GO" id="GO:0019781">
    <property type="term" value="F:NEDD8 activating enzyme activity"/>
    <property type="evidence" value="ECO:0007669"/>
    <property type="project" value="UniProtKB-UniRule"/>
</dbReference>
<sequence>MSGKGKLDKNNKYDRQLRLWGDHGQSALEQARVCLINATATGTEILKNLILPGTGSFTIVDGNKVSGEDVGNNFFLTSDCIGKSRAKVATELLSELNDDVSGNYMEETPESLLTTNPGFFGNFTLVIATNLCERTLLQLDALLWEKNVPLLVCRCYGFVGYMRLVVKEHTGEYTETQSSLKLTESHPDSAHEDLRLDRPFDGLVKYCDSLDLDSMDKKDHSHTPWLVVIYKYLQKWKESHNNEAPKNYKEKKEFKEFIREGIRKNEDGVPEEEENFDEAIKSVNTALVPTRIPSEASSLFEDPCCTNLTAGSKPFWILLRAVKDFTQKEGNGALPLRGTIPDMTADSKRYIELQNVYREQAARDVTVISHGVQELLQQIGKESCISEDDVKTFCKHAAFVRVLRCRRLHEEYNPKTANTQEIGSCVEDEENDLVFYILLRAVDRFYEEYSRYPGWYDDQVEPDVHKLKSILMKLLQEWSIPPTIKDDYVHEMCRYGASELHTVSAFIGGTAAQEAIKVITGQFVPINNTFIYNAMKQTSVTVKL</sequence>
<name>A0AA89BWK7_PINIB</name>
<dbReference type="AlphaFoldDB" id="A0AA89BWK7"/>
<evidence type="ECO:0000256" key="5">
    <source>
        <dbReference type="PIRNR" id="PIRNR039099"/>
    </source>
</evidence>
<keyword evidence="8" id="KW-1185">Reference proteome</keyword>
<dbReference type="Gene3D" id="3.40.50.720">
    <property type="entry name" value="NAD(P)-binding Rossmann-like Domain"/>
    <property type="match status" value="2"/>
</dbReference>